<gene>
    <name evidence="4" type="primary">rpl29</name>
    <name evidence="4" type="ORF">Schim_194</name>
</gene>
<evidence type="ECO:0000313" key="4">
    <source>
        <dbReference type="EMBL" id="AOM64875.1"/>
    </source>
</evidence>
<dbReference type="GeneID" id="29071325"/>
<dbReference type="GO" id="GO:0003735">
    <property type="term" value="F:structural constituent of ribosome"/>
    <property type="evidence" value="ECO:0007669"/>
    <property type="project" value="InterPro"/>
</dbReference>
<dbReference type="EMBL" id="KX284711">
    <property type="protein sequence ID" value="AOM64875.1"/>
    <property type="molecule type" value="Genomic_DNA"/>
</dbReference>
<dbReference type="InterPro" id="IPR036049">
    <property type="entry name" value="Ribosomal_uL29_sf"/>
</dbReference>
<sequence>MAFTKITNIKNLELNKIQEKIIELKKEIFHLKLKQKTKQNILPHMFKHKKHELAQLLTIETQQQS</sequence>
<dbReference type="InterPro" id="IPR001854">
    <property type="entry name" value="Ribosomal_uL29"/>
</dbReference>
<dbReference type="RefSeq" id="YP_009295940.1">
    <property type="nucleotide sequence ID" value="NC_031168.1"/>
</dbReference>
<keyword evidence="3" id="KW-0687">Ribonucleoprotein</keyword>
<dbReference type="GO" id="GO:1990904">
    <property type="term" value="C:ribonucleoprotein complex"/>
    <property type="evidence" value="ECO:0007669"/>
    <property type="project" value="UniProtKB-KW"/>
</dbReference>
<name>A0A1C9C919_9FLOR</name>
<dbReference type="NCBIfam" id="TIGR00012">
    <property type="entry name" value="L29"/>
    <property type="match status" value="1"/>
</dbReference>
<dbReference type="Gene3D" id="1.10.287.310">
    <property type="match status" value="1"/>
</dbReference>
<dbReference type="HAMAP" id="MF_00374">
    <property type="entry name" value="Ribosomal_uL29"/>
    <property type="match status" value="1"/>
</dbReference>
<evidence type="ECO:0000256" key="2">
    <source>
        <dbReference type="ARBA" id="ARBA00022980"/>
    </source>
</evidence>
<geneLocation type="plastid" evidence="4"/>
<accession>A0A1C9C919</accession>
<dbReference type="GO" id="GO:0006412">
    <property type="term" value="P:translation"/>
    <property type="evidence" value="ECO:0007669"/>
    <property type="project" value="InterPro"/>
</dbReference>
<protein>
    <submittedName>
        <fullName evidence="4">Ribosomal protein L29</fullName>
    </submittedName>
</protein>
<organism evidence="4">
    <name type="scientific">Schimmelmannia schousboei</name>
    <dbReference type="NCBI Taxonomy" id="173468"/>
    <lineage>
        <taxon>Eukaryota</taxon>
        <taxon>Rhodophyta</taxon>
        <taxon>Florideophyceae</taxon>
        <taxon>Rhodymeniophycidae</taxon>
        <taxon>Acrosymphytales</taxon>
        <taxon>Schimmelmanniaceae</taxon>
        <taxon>Schimmelmannia</taxon>
    </lineage>
</organism>
<evidence type="ECO:0000256" key="3">
    <source>
        <dbReference type="ARBA" id="ARBA00023274"/>
    </source>
</evidence>
<dbReference type="SUPFAM" id="SSF46561">
    <property type="entry name" value="Ribosomal protein L29 (L29p)"/>
    <property type="match status" value="1"/>
</dbReference>
<evidence type="ECO:0000256" key="1">
    <source>
        <dbReference type="ARBA" id="ARBA00009254"/>
    </source>
</evidence>
<reference evidence="4" key="1">
    <citation type="journal article" date="2016" name="BMC Biol.">
        <title>Parallel evolution of highly conserved plastid genome architecture in red seaweeds and seed plants.</title>
        <authorList>
            <person name="Lee J."/>
            <person name="Cho C.H."/>
            <person name="Park S.I."/>
            <person name="Choi J.W."/>
            <person name="Song H.S."/>
            <person name="West J.A."/>
            <person name="Bhattacharya D."/>
            <person name="Yoon H.S."/>
        </authorList>
    </citation>
    <scope>NUCLEOTIDE SEQUENCE</scope>
</reference>
<dbReference type="AlphaFoldDB" id="A0A1C9C919"/>
<comment type="similarity">
    <text evidence="1">Belongs to the universal ribosomal protein uL29 family.</text>
</comment>
<dbReference type="GO" id="GO:0005840">
    <property type="term" value="C:ribosome"/>
    <property type="evidence" value="ECO:0007669"/>
    <property type="project" value="UniProtKB-KW"/>
</dbReference>
<proteinExistence type="inferred from homology"/>
<keyword evidence="4" id="KW-0934">Plastid</keyword>
<keyword evidence="2 4" id="KW-0689">Ribosomal protein</keyword>
<dbReference type="Pfam" id="PF00831">
    <property type="entry name" value="Ribosomal_L29"/>
    <property type="match status" value="1"/>
</dbReference>